<dbReference type="STRING" id="1097556.R4XAL4"/>
<dbReference type="EMBL" id="CAHR02000104">
    <property type="protein sequence ID" value="CCG82833.1"/>
    <property type="molecule type" value="Genomic_DNA"/>
</dbReference>
<protein>
    <recommendedName>
        <fullName evidence="4">Protein cms1</fullName>
    </recommendedName>
</protein>
<dbReference type="PANTHER" id="PTHR24030:SF0">
    <property type="entry name" value="PROTEIN CMSS1"/>
    <property type="match status" value="1"/>
</dbReference>
<reference evidence="2 3" key="1">
    <citation type="journal article" date="2013" name="MBio">
        <title>Genome sequencing of the plant pathogen Taphrina deformans, the causal agent of peach leaf curl.</title>
        <authorList>
            <person name="Cisse O.H."/>
            <person name="Almeida J.M.G.C.F."/>
            <person name="Fonseca A."/>
            <person name="Kumar A.A."/>
            <person name="Salojaervi J."/>
            <person name="Overmyer K."/>
            <person name="Hauser P.M."/>
            <person name="Pagni M."/>
        </authorList>
    </citation>
    <scope>NUCLEOTIDE SEQUENCE [LARGE SCALE GENOMIC DNA]</scope>
    <source>
        <strain evidence="3">PYCC 5710 / ATCC 11124 / CBS 356.35 / IMI 108563 / JCM 9778 / NBRC 8474</strain>
    </source>
</reference>
<accession>R4XAL4</accession>
<dbReference type="Gene3D" id="3.40.50.300">
    <property type="entry name" value="P-loop containing nucleotide triphosphate hydrolases"/>
    <property type="match status" value="1"/>
</dbReference>
<evidence type="ECO:0008006" key="4">
    <source>
        <dbReference type="Google" id="ProtNLM"/>
    </source>
</evidence>
<dbReference type="AlphaFoldDB" id="R4XAL4"/>
<dbReference type="Pfam" id="PF14617">
    <property type="entry name" value="CMS1"/>
    <property type="match status" value="1"/>
</dbReference>
<dbReference type="PANTHER" id="PTHR24030">
    <property type="entry name" value="PROTEIN CMSS1"/>
    <property type="match status" value="1"/>
</dbReference>
<dbReference type="InterPro" id="IPR027417">
    <property type="entry name" value="P-loop_NTPase"/>
</dbReference>
<proteinExistence type="predicted"/>
<gene>
    <name evidence="2" type="ORF">TAPDE_002965</name>
</gene>
<feature type="compositionally biased region" description="Basic and acidic residues" evidence="1">
    <location>
        <begin position="60"/>
        <end position="75"/>
    </location>
</feature>
<dbReference type="eggNOG" id="KOG3089">
    <property type="taxonomic scope" value="Eukaryota"/>
</dbReference>
<dbReference type="GO" id="GO:0005634">
    <property type="term" value="C:nucleus"/>
    <property type="evidence" value="ECO:0007669"/>
    <property type="project" value="TreeGrafter"/>
</dbReference>
<evidence type="ECO:0000313" key="3">
    <source>
        <dbReference type="Proteomes" id="UP000013776"/>
    </source>
</evidence>
<keyword evidence="3" id="KW-1185">Reference proteome</keyword>
<dbReference type="OrthoDB" id="1929311at2759"/>
<dbReference type="GO" id="GO:0030686">
    <property type="term" value="C:90S preribosome"/>
    <property type="evidence" value="ECO:0007669"/>
    <property type="project" value="TreeGrafter"/>
</dbReference>
<evidence type="ECO:0000313" key="2">
    <source>
        <dbReference type="EMBL" id="CCG82833.1"/>
    </source>
</evidence>
<feature type="compositionally biased region" description="Acidic residues" evidence="1">
    <location>
        <begin position="36"/>
        <end position="54"/>
    </location>
</feature>
<dbReference type="InterPro" id="IPR032704">
    <property type="entry name" value="Cms1"/>
</dbReference>
<evidence type="ECO:0000256" key="1">
    <source>
        <dbReference type="SAM" id="MobiDB-lite"/>
    </source>
</evidence>
<name>R4XAL4_TAPDE</name>
<dbReference type="VEuPathDB" id="FungiDB:TAPDE_002965"/>
<sequence>MANKRQKVQSADALDDGLDYEVGSDSAGEAEQISSTDDDGDSDVQENDGTEDGDGTASAKVEKVRATKEVTTEERRKKRKLHRASTRARKAEEGVAGDGDSGTVLGVDQQADTVARLVRETYAGTDLSSIELSDATPPTSSFLDTTAFAGPRTLETVLAFMERFSGREQLAVANKAVGRPHTLLLAASAIRVADLCRALAPLKTNQAAVAKLFGKEKRETQTAWLRQNRVNVAVGLPGRTHALLGHAALALDRVEQVYLDASYRDAKKRGMLGIKEVARDLVKLLNAEVLAQRIKSGECKIILF</sequence>
<feature type="compositionally biased region" description="Basic residues" evidence="1">
    <location>
        <begin position="76"/>
        <end position="88"/>
    </location>
</feature>
<comment type="caution">
    <text evidence="2">The sequence shown here is derived from an EMBL/GenBank/DDBJ whole genome shotgun (WGS) entry which is preliminary data.</text>
</comment>
<feature type="region of interest" description="Disordered" evidence="1">
    <location>
        <begin position="1"/>
        <end position="104"/>
    </location>
</feature>
<dbReference type="Proteomes" id="UP000013776">
    <property type="component" value="Unassembled WGS sequence"/>
</dbReference>
<organism evidence="2 3">
    <name type="scientific">Taphrina deformans (strain PYCC 5710 / ATCC 11124 / CBS 356.35 / IMI 108563 / JCM 9778 / NBRC 8474)</name>
    <name type="common">Peach leaf curl fungus</name>
    <name type="synonym">Lalaria deformans</name>
    <dbReference type="NCBI Taxonomy" id="1097556"/>
    <lineage>
        <taxon>Eukaryota</taxon>
        <taxon>Fungi</taxon>
        <taxon>Dikarya</taxon>
        <taxon>Ascomycota</taxon>
        <taxon>Taphrinomycotina</taxon>
        <taxon>Taphrinomycetes</taxon>
        <taxon>Taphrinales</taxon>
        <taxon>Taphrinaceae</taxon>
        <taxon>Taphrina</taxon>
    </lineage>
</organism>